<protein>
    <recommendedName>
        <fullName evidence="4">Type I restriction modification DNA specificity domain-containing protein</fullName>
    </recommendedName>
</protein>
<dbReference type="Pfam" id="PF01420">
    <property type="entry name" value="Methylase_S"/>
    <property type="match status" value="1"/>
</dbReference>
<keyword evidence="3" id="KW-0238">DNA-binding</keyword>
<dbReference type="Gene3D" id="1.10.287.1120">
    <property type="entry name" value="Bipartite methylase S protein"/>
    <property type="match status" value="1"/>
</dbReference>
<dbReference type="Gene3D" id="3.90.220.20">
    <property type="entry name" value="DNA methylase specificity domains"/>
    <property type="match status" value="1"/>
</dbReference>
<comment type="caution">
    <text evidence="5">The sequence shown here is derived from an EMBL/GenBank/DDBJ whole genome shotgun (WGS) entry which is preliminary data.</text>
</comment>
<keyword evidence="6" id="KW-1185">Reference proteome</keyword>
<comment type="similarity">
    <text evidence="1">Belongs to the type-I restriction system S methylase family.</text>
</comment>
<dbReference type="PANTHER" id="PTHR30408:SF13">
    <property type="entry name" value="TYPE I RESTRICTION ENZYME HINDI SPECIFICITY SUBUNIT"/>
    <property type="match status" value="1"/>
</dbReference>
<dbReference type="Proteomes" id="UP000187404">
    <property type="component" value="Unassembled WGS sequence"/>
</dbReference>
<evidence type="ECO:0000313" key="5">
    <source>
        <dbReference type="EMBL" id="OLR56756.1"/>
    </source>
</evidence>
<evidence type="ECO:0000259" key="4">
    <source>
        <dbReference type="Pfam" id="PF01420"/>
    </source>
</evidence>
<proteinExistence type="inferred from homology"/>
<evidence type="ECO:0000256" key="1">
    <source>
        <dbReference type="ARBA" id="ARBA00010923"/>
    </source>
</evidence>
<reference evidence="5 6" key="1">
    <citation type="journal article" date="2016" name="Appl. Environ. Microbiol.">
        <title>Function and Phylogeny of Bacterial Butyryl Coenzyme A:Acetate Transferases and Their Diversity in the Proximal Colon of Swine.</title>
        <authorList>
            <person name="Trachsel J."/>
            <person name="Bayles D.O."/>
            <person name="Looft T."/>
            <person name="Levine U.Y."/>
            <person name="Allen H.K."/>
        </authorList>
    </citation>
    <scope>NUCLEOTIDE SEQUENCE [LARGE SCALE GENOMIC DNA]</scope>
    <source>
        <strain evidence="5 6">68-3-10</strain>
    </source>
</reference>
<keyword evidence="2" id="KW-0680">Restriction system</keyword>
<evidence type="ECO:0000256" key="2">
    <source>
        <dbReference type="ARBA" id="ARBA00022747"/>
    </source>
</evidence>
<dbReference type="InterPro" id="IPR044946">
    <property type="entry name" value="Restrct_endonuc_typeI_TRD_sf"/>
</dbReference>
<dbReference type="PANTHER" id="PTHR30408">
    <property type="entry name" value="TYPE-1 RESTRICTION ENZYME ECOKI SPECIFICITY PROTEIN"/>
    <property type="match status" value="1"/>
</dbReference>
<dbReference type="InterPro" id="IPR000055">
    <property type="entry name" value="Restrct_endonuc_typeI_TRD"/>
</dbReference>
<gene>
    <name evidence="5" type="ORF">BHK98_12195</name>
</gene>
<dbReference type="AlphaFoldDB" id="A0A1Q9JKQ7"/>
<feature type="domain" description="Type I restriction modification DNA specificity" evidence="4">
    <location>
        <begin position="49"/>
        <end position="173"/>
    </location>
</feature>
<dbReference type="SUPFAM" id="SSF116734">
    <property type="entry name" value="DNA methylase specificity domain"/>
    <property type="match status" value="1"/>
</dbReference>
<dbReference type="GO" id="GO:0003677">
    <property type="term" value="F:DNA binding"/>
    <property type="evidence" value="ECO:0007669"/>
    <property type="project" value="UniProtKB-KW"/>
</dbReference>
<sequence length="221" mass="25007">MSLTPSFISYIVLFIEMVFIHLRSVSNKNLLEQAQATYTKMFITDADSSWPEGKLSDLIEVCYGKNYKKLNDGAIPVYGSGGIMRHVDQFLYDHESVLIPRKGTLNNVIYVNEPFWSVDTMFFTKMKRKNVAKFVFHFLKGKDLASMNTGSAVPSMTTKILDAIPLQIPDDQTLSNFETLASPYYETIAFNNKESKTLADMRDSLLPRLMSGEIDVSSIDL</sequence>
<accession>A0A1Q9JKQ7</accession>
<evidence type="ECO:0000313" key="6">
    <source>
        <dbReference type="Proteomes" id="UP000187404"/>
    </source>
</evidence>
<dbReference type="GO" id="GO:0009307">
    <property type="term" value="P:DNA restriction-modification system"/>
    <property type="evidence" value="ECO:0007669"/>
    <property type="project" value="UniProtKB-KW"/>
</dbReference>
<dbReference type="InterPro" id="IPR052021">
    <property type="entry name" value="Type-I_RS_S_subunit"/>
</dbReference>
<dbReference type="EMBL" id="MJIE01000001">
    <property type="protein sequence ID" value="OLR56756.1"/>
    <property type="molecule type" value="Genomic_DNA"/>
</dbReference>
<evidence type="ECO:0000256" key="3">
    <source>
        <dbReference type="ARBA" id="ARBA00023125"/>
    </source>
</evidence>
<organism evidence="5 6">
    <name type="scientific">Hornefia porci</name>
    <dbReference type="NCBI Taxonomy" id="2652292"/>
    <lineage>
        <taxon>Bacteria</taxon>
        <taxon>Bacillati</taxon>
        <taxon>Bacillota</taxon>
        <taxon>Clostridia</taxon>
        <taxon>Peptostreptococcales</taxon>
        <taxon>Anaerovoracaceae</taxon>
        <taxon>Hornefia</taxon>
    </lineage>
</organism>
<name>A0A1Q9JKQ7_9FIRM</name>
<dbReference type="CDD" id="cd17288">
    <property type="entry name" value="RMtype1_S_LlaAI06ORF1089P_TRD1-CR1_like"/>
    <property type="match status" value="1"/>
</dbReference>
<dbReference type="STRING" id="1261640.BHK98_12195"/>